<evidence type="ECO:0000256" key="1">
    <source>
        <dbReference type="ARBA" id="ARBA00004245"/>
    </source>
</evidence>
<dbReference type="Pfam" id="PF21041">
    <property type="entry name" value="XMAP215_CLASP_TOG"/>
    <property type="match status" value="1"/>
</dbReference>
<dbReference type="PANTHER" id="PTHR12609">
    <property type="entry name" value="MICROTUBULE ASSOCIATED PROTEIN XMAP215"/>
    <property type="match status" value="1"/>
</dbReference>
<feature type="non-terminal residue" evidence="9">
    <location>
        <position position="416"/>
    </location>
</feature>
<dbReference type="Gene3D" id="1.25.10.10">
    <property type="entry name" value="Leucine-rich Repeat Variant"/>
    <property type="match status" value="1"/>
</dbReference>
<dbReference type="FunFam" id="1.25.10.10:FF:000050">
    <property type="entry name" value="Cytoskeleton-associated protein 5 isoform X1"/>
    <property type="match status" value="1"/>
</dbReference>
<dbReference type="InterPro" id="IPR021133">
    <property type="entry name" value="HEAT_type_2"/>
</dbReference>
<gene>
    <name evidence="9" type="primary">STU2_1</name>
    <name evidence="9" type="ORF">CU098_000640</name>
</gene>
<sequence>RTKTLMRKKTVGGIPSPRPSQASAPPPEEEVVSPPILTSDTRAKTIRAKKENRWQFDAPRSDVIETLKSLFDTNMSPHLNALLFSTSQYAEKDRLNGLNILNECLTSPDVCMNKYHIDFADMKARYVANADLIFKYLTIRFFDTNTSMLIRCLDIAQNLVTVLDEEEYSLTEYEAVSFLPFLINKVGDPKEVMRQRIRAILKSLCRIYPASKMLNYLLDAAGTSKNAKARAECLEEVASLIQKNGMSVMLPNKALPVIATHIGDKDNSVRSAALNAIAQAYILVGDAVMKYMTRLGDKEKGMLEERLKRTKPSASVLAAVEKEQRAKQEAEEMEVDELPSLSQLPRLGGRSQIGKPRHSPQRPVVHHIQSIPEPEPMEDVTDDYGQRIPEPEPRQSLMQEIVDYLIAQITSGDPQP</sequence>
<dbReference type="PROSITE" id="PS50077">
    <property type="entry name" value="HEAT_REPEAT"/>
    <property type="match status" value="1"/>
</dbReference>
<evidence type="ECO:0000256" key="3">
    <source>
        <dbReference type="ARBA" id="ARBA00022737"/>
    </source>
</evidence>
<evidence type="ECO:0000256" key="6">
    <source>
        <dbReference type="PROSITE-ProRule" id="PRU00103"/>
    </source>
</evidence>
<feature type="domain" description="TOG" evidence="8">
    <location>
        <begin position="57"/>
        <end position="316"/>
    </location>
</feature>
<protein>
    <submittedName>
        <fullName evidence="9">Stu2 protein</fullName>
    </submittedName>
</protein>
<keyword evidence="10" id="KW-1185">Reference proteome</keyword>
<evidence type="ECO:0000259" key="8">
    <source>
        <dbReference type="SMART" id="SM01349"/>
    </source>
</evidence>
<comment type="subcellular location">
    <subcellularLocation>
        <location evidence="1">Cytoplasm</location>
        <location evidence="1">Cytoskeleton</location>
    </subcellularLocation>
</comment>
<comment type="caution">
    <text evidence="9">The sequence shown here is derived from an EMBL/GenBank/DDBJ whole genome shotgun (WGS) entry which is preliminary data.</text>
</comment>
<evidence type="ECO:0000256" key="4">
    <source>
        <dbReference type="ARBA" id="ARBA00023212"/>
    </source>
</evidence>
<comment type="similarity">
    <text evidence="5">Belongs to the TOG/XMAP215 family.</text>
</comment>
<feature type="compositionally biased region" description="Basic residues" evidence="7">
    <location>
        <begin position="1"/>
        <end position="10"/>
    </location>
</feature>
<feature type="region of interest" description="Disordered" evidence="7">
    <location>
        <begin position="342"/>
        <end position="393"/>
    </location>
</feature>
<keyword evidence="3" id="KW-0677">Repeat</keyword>
<dbReference type="InterPro" id="IPR011989">
    <property type="entry name" value="ARM-like"/>
</dbReference>
<evidence type="ECO:0000256" key="7">
    <source>
        <dbReference type="SAM" id="MobiDB-lite"/>
    </source>
</evidence>
<dbReference type="InterPro" id="IPR034085">
    <property type="entry name" value="TOG"/>
</dbReference>
<dbReference type="GO" id="GO:0030951">
    <property type="term" value="P:establishment or maintenance of microtubule cytoskeleton polarity"/>
    <property type="evidence" value="ECO:0007669"/>
    <property type="project" value="InterPro"/>
</dbReference>
<dbReference type="InterPro" id="IPR048491">
    <property type="entry name" value="XMAP215_CLASP_TOG"/>
</dbReference>
<feature type="repeat" description="HEAT" evidence="6">
    <location>
        <begin position="254"/>
        <end position="292"/>
    </location>
</feature>
<dbReference type="Proteomes" id="UP000253551">
    <property type="component" value="Unassembled WGS sequence"/>
</dbReference>
<dbReference type="EMBL" id="PJQM01006902">
    <property type="protein sequence ID" value="RCH78924.1"/>
    <property type="molecule type" value="Genomic_DNA"/>
</dbReference>
<dbReference type="STRING" id="4846.A0A367IMM5"/>
<dbReference type="GO" id="GO:0007051">
    <property type="term" value="P:spindle organization"/>
    <property type="evidence" value="ECO:0007669"/>
    <property type="project" value="InterPro"/>
</dbReference>
<dbReference type="AlphaFoldDB" id="A0A367IMM5"/>
<dbReference type="GO" id="GO:0051010">
    <property type="term" value="F:microtubule plus-end binding"/>
    <property type="evidence" value="ECO:0007669"/>
    <property type="project" value="InterPro"/>
</dbReference>
<dbReference type="GO" id="GO:0005856">
    <property type="term" value="C:cytoskeleton"/>
    <property type="evidence" value="ECO:0007669"/>
    <property type="project" value="UniProtKB-SubCell"/>
</dbReference>
<evidence type="ECO:0000256" key="2">
    <source>
        <dbReference type="ARBA" id="ARBA00022490"/>
    </source>
</evidence>
<dbReference type="SMART" id="SM01349">
    <property type="entry name" value="TOG"/>
    <property type="match status" value="1"/>
</dbReference>
<dbReference type="SUPFAM" id="SSF48371">
    <property type="entry name" value="ARM repeat"/>
    <property type="match status" value="1"/>
</dbReference>
<dbReference type="InterPro" id="IPR016024">
    <property type="entry name" value="ARM-type_fold"/>
</dbReference>
<dbReference type="GO" id="GO:0046785">
    <property type="term" value="P:microtubule polymerization"/>
    <property type="evidence" value="ECO:0007669"/>
    <property type="project" value="InterPro"/>
</dbReference>
<accession>A0A367IMM5</accession>
<evidence type="ECO:0000256" key="5">
    <source>
        <dbReference type="ARBA" id="ARBA00025722"/>
    </source>
</evidence>
<dbReference type="GO" id="GO:0061863">
    <property type="term" value="F:microtubule plus end polymerase"/>
    <property type="evidence" value="ECO:0007669"/>
    <property type="project" value="InterPro"/>
</dbReference>
<evidence type="ECO:0000313" key="10">
    <source>
        <dbReference type="Proteomes" id="UP000253551"/>
    </source>
</evidence>
<proteinExistence type="inferred from homology"/>
<keyword evidence="2" id="KW-0963">Cytoplasm</keyword>
<feature type="region of interest" description="Disordered" evidence="7">
    <location>
        <begin position="1"/>
        <end position="37"/>
    </location>
</feature>
<feature type="non-terminal residue" evidence="9">
    <location>
        <position position="1"/>
    </location>
</feature>
<dbReference type="OrthoDB" id="205662at2759"/>
<organism evidence="9 10">
    <name type="scientific">Rhizopus stolonifer</name>
    <name type="common">Rhizopus nigricans</name>
    <dbReference type="NCBI Taxonomy" id="4846"/>
    <lineage>
        <taxon>Eukaryota</taxon>
        <taxon>Fungi</taxon>
        <taxon>Fungi incertae sedis</taxon>
        <taxon>Mucoromycota</taxon>
        <taxon>Mucoromycotina</taxon>
        <taxon>Mucoromycetes</taxon>
        <taxon>Mucorales</taxon>
        <taxon>Mucorineae</taxon>
        <taxon>Rhizopodaceae</taxon>
        <taxon>Rhizopus</taxon>
    </lineage>
</organism>
<dbReference type="InterPro" id="IPR045110">
    <property type="entry name" value="XMAP215"/>
</dbReference>
<keyword evidence="4" id="KW-0206">Cytoskeleton</keyword>
<name>A0A367IMM5_RHIST</name>
<reference evidence="9 10" key="1">
    <citation type="journal article" date="2018" name="G3 (Bethesda)">
        <title>Phylogenetic and Phylogenomic Definition of Rhizopus Species.</title>
        <authorList>
            <person name="Gryganskyi A.P."/>
            <person name="Golan J."/>
            <person name="Dolatabadi S."/>
            <person name="Mondo S."/>
            <person name="Robb S."/>
            <person name="Idnurm A."/>
            <person name="Muszewska A."/>
            <person name="Steczkiewicz K."/>
            <person name="Masonjones S."/>
            <person name="Liao H.L."/>
            <person name="Gajdeczka M.T."/>
            <person name="Anike F."/>
            <person name="Vuek A."/>
            <person name="Anishchenko I.M."/>
            <person name="Voigt K."/>
            <person name="de Hoog G.S."/>
            <person name="Smith M.E."/>
            <person name="Heitman J."/>
            <person name="Vilgalys R."/>
            <person name="Stajich J.E."/>
        </authorList>
    </citation>
    <scope>NUCLEOTIDE SEQUENCE [LARGE SCALE GENOMIC DNA]</scope>
    <source>
        <strain evidence="9 10">LSU 92-RS-03</strain>
    </source>
</reference>
<evidence type="ECO:0000313" key="9">
    <source>
        <dbReference type="EMBL" id="RCH78924.1"/>
    </source>
</evidence>